<accession>A0ABS5F659</accession>
<feature type="domain" description="Tetrapyrrole methylase" evidence="9">
    <location>
        <begin position="6"/>
        <end position="215"/>
    </location>
</feature>
<dbReference type="InterPro" id="IPR050161">
    <property type="entry name" value="Siro_Cobalamin_biosynth"/>
</dbReference>
<evidence type="ECO:0000313" key="10">
    <source>
        <dbReference type="EMBL" id="MBR0668050.1"/>
    </source>
</evidence>
<dbReference type="GO" id="GO:0032259">
    <property type="term" value="P:methylation"/>
    <property type="evidence" value="ECO:0007669"/>
    <property type="project" value="UniProtKB-KW"/>
</dbReference>
<comment type="caution">
    <text evidence="10">The sequence shown here is derived from an EMBL/GenBank/DDBJ whole genome shotgun (WGS) entry which is preliminary data.</text>
</comment>
<dbReference type="RefSeq" id="WP_211855828.1">
    <property type="nucleotide sequence ID" value="NZ_JAAGBB010000046.1"/>
</dbReference>
<keyword evidence="3 8" id="KW-0489">Methyltransferase</keyword>
<proteinExistence type="inferred from homology"/>
<dbReference type="InterPro" id="IPR000878">
    <property type="entry name" value="4pyrrol_Mease"/>
</dbReference>
<dbReference type="InterPro" id="IPR014777">
    <property type="entry name" value="4pyrrole_Mease_sub1"/>
</dbReference>
<dbReference type="InterPro" id="IPR006366">
    <property type="entry name" value="CobA/CysG_C"/>
</dbReference>
<dbReference type="Gene3D" id="3.40.1010.10">
    <property type="entry name" value="Cobalt-precorrin-4 Transmethylase, Domain 1"/>
    <property type="match status" value="1"/>
</dbReference>
<organism evidence="10 11">
    <name type="scientific">Plastoroseomonas hellenica</name>
    <dbReference type="NCBI Taxonomy" id="2687306"/>
    <lineage>
        <taxon>Bacteria</taxon>
        <taxon>Pseudomonadati</taxon>
        <taxon>Pseudomonadota</taxon>
        <taxon>Alphaproteobacteria</taxon>
        <taxon>Acetobacterales</taxon>
        <taxon>Acetobacteraceae</taxon>
        <taxon>Plastoroseomonas</taxon>
    </lineage>
</organism>
<dbReference type="EC" id="2.1.1.107" evidence="2"/>
<dbReference type="EMBL" id="JAAGBB010000046">
    <property type="protein sequence ID" value="MBR0668050.1"/>
    <property type="molecule type" value="Genomic_DNA"/>
</dbReference>
<keyword evidence="4 8" id="KW-0808">Transferase</keyword>
<keyword evidence="5" id="KW-0949">S-adenosyl-L-methionine</keyword>
<evidence type="ECO:0000256" key="2">
    <source>
        <dbReference type="ARBA" id="ARBA00012162"/>
    </source>
</evidence>
<comment type="pathway">
    <text evidence="7">Porphyrin-containing compound metabolism; siroheme biosynthesis; precorrin-2 from uroporphyrinogen III: step 1/1.</text>
</comment>
<protein>
    <recommendedName>
        <fullName evidence="2">uroporphyrinogen-III C-methyltransferase</fullName>
        <ecNumber evidence="2">2.1.1.107</ecNumber>
    </recommendedName>
</protein>
<dbReference type="PANTHER" id="PTHR45790">
    <property type="entry name" value="SIROHEME SYNTHASE-RELATED"/>
    <property type="match status" value="1"/>
</dbReference>
<comment type="similarity">
    <text evidence="1 8">Belongs to the precorrin methyltransferase family.</text>
</comment>
<dbReference type="NCBIfam" id="NF004790">
    <property type="entry name" value="PRK06136.1"/>
    <property type="match status" value="1"/>
</dbReference>
<evidence type="ECO:0000256" key="7">
    <source>
        <dbReference type="ARBA" id="ARBA00025705"/>
    </source>
</evidence>
<keyword evidence="6" id="KW-0627">Porphyrin biosynthesis</keyword>
<dbReference type="NCBIfam" id="TIGR01469">
    <property type="entry name" value="cobA_cysG_Cterm"/>
    <property type="match status" value="1"/>
</dbReference>
<evidence type="ECO:0000256" key="4">
    <source>
        <dbReference type="ARBA" id="ARBA00022679"/>
    </source>
</evidence>
<evidence type="ECO:0000256" key="6">
    <source>
        <dbReference type="ARBA" id="ARBA00023244"/>
    </source>
</evidence>
<evidence type="ECO:0000256" key="8">
    <source>
        <dbReference type="RuleBase" id="RU003960"/>
    </source>
</evidence>
<evidence type="ECO:0000256" key="5">
    <source>
        <dbReference type="ARBA" id="ARBA00022691"/>
    </source>
</evidence>
<dbReference type="InterPro" id="IPR035996">
    <property type="entry name" value="4pyrrol_Methylase_sf"/>
</dbReference>
<sequence length="254" mass="25710">MAGRATLVGAGPGDPELLTLKALRALSSADVVLYDKLVDPSVLDLAPRHARRIDVGKRCGRHAMSQAAINALLVREVRTGAHVVRLKGGDPFVFGRGGEELEALRAAGAAVEVVPGITAALAVAARLGLPLTHRGLARGLHLITAHGAEEDLPAHDWRALAEAGGTLAVYMGSRTLPRVAAALIDAGMAPETPAIAVENASLPSERRIPATLGAIAAAVSAAAVEGPTLVLIGAVVALAGSAAASGRAIERHAA</sequence>
<dbReference type="PROSITE" id="PS00840">
    <property type="entry name" value="SUMT_2"/>
    <property type="match status" value="1"/>
</dbReference>
<dbReference type="PROSITE" id="PS00839">
    <property type="entry name" value="SUMT_1"/>
    <property type="match status" value="1"/>
</dbReference>
<dbReference type="Proteomes" id="UP001196870">
    <property type="component" value="Unassembled WGS sequence"/>
</dbReference>
<evidence type="ECO:0000259" key="9">
    <source>
        <dbReference type="Pfam" id="PF00590"/>
    </source>
</evidence>
<dbReference type="PANTHER" id="PTHR45790:SF3">
    <property type="entry name" value="S-ADENOSYL-L-METHIONINE-DEPENDENT UROPORPHYRINOGEN III METHYLTRANSFERASE, CHLOROPLASTIC"/>
    <property type="match status" value="1"/>
</dbReference>
<name>A0ABS5F659_9PROT</name>
<dbReference type="InterPro" id="IPR003043">
    <property type="entry name" value="Uropor_MeTrfase_CS"/>
</dbReference>
<evidence type="ECO:0000313" key="11">
    <source>
        <dbReference type="Proteomes" id="UP001196870"/>
    </source>
</evidence>
<dbReference type="GO" id="GO:0004851">
    <property type="term" value="F:uroporphyrin-III C-methyltransferase activity"/>
    <property type="evidence" value="ECO:0007669"/>
    <property type="project" value="UniProtKB-EC"/>
</dbReference>
<evidence type="ECO:0000256" key="1">
    <source>
        <dbReference type="ARBA" id="ARBA00005879"/>
    </source>
</evidence>
<gene>
    <name evidence="10" type="primary">cobA</name>
    <name evidence="10" type="ORF">GXW71_27095</name>
</gene>
<dbReference type="Pfam" id="PF00590">
    <property type="entry name" value="TP_methylase"/>
    <property type="match status" value="1"/>
</dbReference>
<dbReference type="InterPro" id="IPR014776">
    <property type="entry name" value="4pyrrole_Mease_sub2"/>
</dbReference>
<evidence type="ECO:0000256" key="3">
    <source>
        <dbReference type="ARBA" id="ARBA00022603"/>
    </source>
</evidence>
<reference evidence="11" key="1">
    <citation type="journal article" date="2021" name="Syst. Appl. Microbiol.">
        <title>Roseomonas hellenica sp. nov., isolated from roots of wild-growing Alkanna tinctoria.</title>
        <authorList>
            <person name="Rat A."/>
            <person name="Naranjo H.D."/>
            <person name="Lebbe L."/>
            <person name="Cnockaert M."/>
            <person name="Krigas N."/>
            <person name="Grigoriadou K."/>
            <person name="Maloupa E."/>
            <person name="Willems A."/>
        </authorList>
    </citation>
    <scope>NUCLEOTIDE SEQUENCE [LARGE SCALE GENOMIC DNA]</scope>
    <source>
        <strain evidence="11">LMG 31523</strain>
    </source>
</reference>
<keyword evidence="11" id="KW-1185">Reference proteome</keyword>
<dbReference type="CDD" id="cd11642">
    <property type="entry name" value="SUMT"/>
    <property type="match status" value="1"/>
</dbReference>
<dbReference type="Gene3D" id="3.30.950.10">
    <property type="entry name" value="Methyltransferase, Cobalt-precorrin-4 Transmethylase, Domain 2"/>
    <property type="match status" value="1"/>
</dbReference>
<dbReference type="SUPFAM" id="SSF53790">
    <property type="entry name" value="Tetrapyrrole methylase"/>
    <property type="match status" value="1"/>
</dbReference>